<dbReference type="Proteomes" id="UP001224661">
    <property type="component" value="Unassembled WGS sequence"/>
</dbReference>
<proteinExistence type="predicted"/>
<feature type="compositionally biased region" description="Low complexity" evidence="1">
    <location>
        <begin position="64"/>
        <end position="79"/>
    </location>
</feature>
<evidence type="ECO:0000313" key="3">
    <source>
        <dbReference type="Proteomes" id="UP001224661"/>
    </source>
</evidence>
<evidence type="ECO:0000256" key="1">
    <source>
        <dbReference type="SAM" id="MobiDB-lite"/>
    </source>
</evidence>
<dbReference type="EMBL" id="JASCIR010000051">
    <property type="protein sequence ID" value="MDI3390508.1"/>
    <property type="molecule type" value="Genomic_DNA"/>
</dbReference>
<gene>
    <name evidence="2" type="ORF">QIS99_30580</name>
</gene>
<accession>A0ABT6S1H4</accession>
<feature type="region of interest" description="Disordered" evidence="1">
    <location>
        <begin position="117"/>
        <end position="152"/>
    </location>
</feature>
<evidence type="ECO:0000313" key="2">
    <source>
        <dbReference type="EMBL" id="MDI3390508.1"/>
    </source>
</evidence>
<reference evidence="2 3" key="1">
    <citation type="submission" date="2023-05" db="EMBL/GenBank/DDBJ databases">
        <title>Draft genome sequence of Streptomyces sp. B-S-A8 isolated from a cave soil in Thailand.</title>
        <authorList>
            <person name="Chamroensaksri N."/>
            <person name="Muangham S."/>
        </authorList>
    </citation>
    <scope>NUCLEOTIDE SEQUENCE [LARGE SCALE GENOMIC DNA]</scope>
    <source>
        <strain evidence="2 3">B-S-A8</strain>
    </source>
</reference>
<comment type="caution">
    <text evidence="2">The sequence shown here is derived from an EMBL/GenBank/DDBJ whole genome shotgun (WGS) entry which is preliminary data.</text>
</comment>
<feature type="compositionally biased region" description="Acidic residues" evidence="1">
    <location>
        <begin position="117"/>
        <end position="148"/>
    </location>
</feature>
<name>A0ABT6S1H4_9ACTN</name>
<organism evidence="2 3">
    <name type="scientific">Streptomyces solicavernae</name>
    <dbReference type="NCBI Taxonomy" id="3043614"/>
    <lineage>
        <taxon>Bacteria</taxon>
        <taxon>Bacillati</taxon>
        <taxon>Actinomycetota</taxon>
        <taxon>Actinomycetes</taxon>
        <taxon>Kitasatosporales</taxon>
        <taxon>Streptomycetaceae</taxon>
        <taxon>Streptomyces</taxon>
    </lineage>
</organism>
<dbReference type="RefSeq" id="WP_282516996.1">
    <property type="nucleotide sequence ID" value="NZ_JASCIR010000051.1"/>
</dbReference>
<sequence>MGDEMPPGPEVPPPLGVLLPPGLPEEGLPPLPVLPGEGESGEGESKSGSVGPSARGVGVGVLLGPGLLLPPESVLGPSPTEGVDGLSPPMSAETVLLTLGPELVEEFEFEFDAFEDELESDDEELDEFDELEDESDPDPDPDDSDPLPESENLSPFPFARLLSASLPCVDALLRIPLPALPARLSRRLSPNVCGVCWIASQPASLPALTVSPRLRPSWAPKPTFTDWRTRSVIIASTAETTGSFMHSMTASSKAFASSLRSRRTTSRVTAVAARLAMLDRPKVTTDAAAAAMIWAARATSWTMTAILHMTTSIAALRSVVAMMPAAWQAFWR</sequence>
<protein>
    <submittedName>
        <fullName evidence="2">Uncharacterized protein</fullName>
    </submittedName>
</protein>
<keyword evidence="3" id="KW-1185">Reference proteome</keyword>
<feature type="compositionally biased region" description="Pro residues" evidence="1">
    <location>
        <begin position="1"/>
        <end position="33"/>
    </location>
</feature>
<feature type="region of interest" description="Disordered" evidence="1">
    <location>
        <begin position="1"/>
        <end position="87"/>
    </location>
</feature>